<keyword evidence="2" id="KW-1185">Reference proteome</keyword>
<reference evidence="1" key="1">
    <citation type="journal article" date="2023" name="Plant J.">
        <title>The genome of the king protea, Protea cynaroides.</title>
        <authorList>
            <person name="Chang J."/>
            <person name="Duong T.A."/>
            <person name="Schoeman C."/>
            <person name="Ma X."/>
            <person name="Roodt D."/>
            <person name="Barker N."/>
            <person name="Li Z."/>
            <person name="Van de Peer Y."/>
            <person name="Mizrachi E."/>
        </authorList>
    </citation>
    <scope>NUCLEOTIDE SEQUENCE</scope>
    <source>
        <tissue evidence="1">Young leaves</tissue>
    </source>
</reference>
<organism evidence="1 2">
    <name type="scientific">Protea cynaroides</name>
    <dbReference type="NCBI Taxonomy" id="273540"/>
    <lineage>
        <taxon>Eukaryota</taxon>
        <taxon>Viridiplantae</taxon>
        <taxon>Streptophyta</taxon>
        <taxon>Embryophyta</taxon>
        <taxon>Tracheophyta</taxon>
        <taxon>Spermatophyta</taxon>
        <taxon>Magnoliopsida</taxon>
        <taxon>Proteales</taxon>
        <taxon>Proteaceae</taxon>
        <taxon>Protea</taxon>
    </lineage>
</organism>
<dbReference type="EMBL" id="JAMYWD010000002">
    <property type="protein sequence ID" value="KAJ4979085.1"/>
    <property type="molecule type" value="Genomic_DNA"/>
</dbReference>
<comment type="caution">
    <text evidence="1">The sequence shown here is derived from an EMBL/GenBank/DDBJ whole genome shotgun (WGS) entry which is preliminary data.</text>
</comment>
<accession>A0A9Q0KYN9</accession>
<sequence length="107" mass="11493">MALDIEKPSSKGQACMSYCSMNVFFTCMFCTTGLPSNVVIEVENMTFHLHKVGQTLGVGRRILLAGVVGVSNAGLLECKIRGGECGFLYKGLGGLNGSFHHFLFLEG</sequence>
<name>A0A9Q0KYN9_9MAGN</name>
<gene>
    <name evidence="1" type="ORF">NE237_009865</name>
</gene>
<dbReference type="AlphaFoldDB" id="A0A9Q0KYN9"/>
<evidence type="ECO:0000313" key="1">
    <source>
        <dbReference type="EMBL" id="KAJ4979085.1"/>
    </source>
</evidence>
<protein>
    <submittedName>
        <fullName evidence="1">Uncharacterized protein</fullName>
    </submittedName>
</protein>
<dbReference type="Proteomes" id="UP001141806">
    <property type="component" value="Unassembled WGS sequence"/>
</dbReference>
<proteinExistence type="predicted"/>
<evidence type="ECO:0000313" key="2">
    <source>
        <dbReference type="Proteomes" id="UP001141806"/>
    </source>
</evidence>